<dbReference type="RefSeq" id="WP_008909749.1">
    <property type="nucleotide sequence ID" value="NZ_CAKP01000129.1"/>
</dbReference>
<dbReference type="EMBL" id="CAKP01000129">
    <property type="protein sequence ID" value="CCJ34502.1"/>
    <property type="molecule type" value="Genomic_DNA"/>
</dbReference>
<proteinExistence type="predicted"/>
<sequence>MKKFLIILSLFFLTSCTRVNPALKDKFSNQDIERIVVTNTRYAGRYTIIDKKAITRFKNKVLRAKEVQRDSNLEPDFIFDFYSENKRVATFKYIAKINDENTANLYDEEGKLFNISTSIEDEFIKRLLKTNRNQNVPDYYVSVINLILDKIGKKDITVAIDLKKEIMTLKYLTSMDIKNIFEGINRNGINIVLLQQAKEYDYLIAINTKKYSGNRVEAEIAVTDPKGLKTVYVIEGNYNGKWEFFIAYK</sequence>
<dbReference type="OrthoDB" id="1931871at2"/>
<dbReference type="eggNOG" id="ENOG5030364">
    <property type="taxonomic scope" value="Bacteria"/>
</dbReference>
<dbReference type="AlphaFoldDB" id="I7K9Z9"/>
<organism evidence="2 3">
    <name type="scientific">Caloramator australicus RC3</name>
    <dbReference type="NCBI Taxonomy" id="857293"/>
    <lineage>
        <taxon>Bacteria</taxon>
        <taxon>Bacillati</taxon>
        <taxon>Bacillota</taxon>
        <taxon>Clostridia</taxon>
        <taxon>Eubacteriales</taxon>
        <taxon>Clostridiaceae</taxon>
        <taxon>Caloramator</taxon>
    </lineage>
</organism>
<dbReference type="Proteomes" id="UP000007652">
    <property type="component" value="Unassembled WGS sequence"/>
</dbReference>
<dbReference type="STRING" id="857293.CAAU_2419"/>
<dbReference type="PROSITE" id="PS51257">
    <property type="entry name" value="PROKAR_LIPOPROTEIN"/>
    <property type="match status" value="1"/>
</dbReference>
<accession>I7K9Z9</accession>
<gene>
    <name evidence="2" type="ORF">CAAU_2419</name>
</gene>
<protein>
    <recommendedName>
        <fullName evidence="1">YhfM-like domain-containing protein</fullName>
    </recommendedName>
</protein>
<comment type="caution">
    <text evidence="2">The sequence shown here is derived from an EMBL/GenBank/DDBJ whole genome shotgun (WGS) entry which is preliminary data.</text>
</comment>
<feature type="domain" description="YhfM-like" evidence="1">
    <location>
        <begin position="29"/>
        <end position="130"/>
    </location>
</feature>
<evidence type="ECO:0000259" key="1">
    <source>
        <dbReference type="Pfam" id="PF26353"/>
    </source>
</evidence>
<evidence type="ECO:0000313" key="3">
    <source>
        <dbReference type="Proteomes" id="UP000007652"/>
    </source>
</evidence>
<name>I7K9Z9_9CLOT</name>
<dbReference type="InterPro" id="IPR058780">
    <property type="entry name" value="YhfM-like_dom"/>
</dbReference>
<dbReference type="Pfam" id="PF26353">
    <property type="entry name" value="YhfM"/>
    <property type="match status" value="1"/>
</dbReference>
<evidence type="ECO:0000313" key="2">
    <source>
        <dbReference type="EMBL" id="CCJ34502.1"/>
    </source>
</evidence>
<keyword evidence="3" id="KW-1185">Reference proteome</keyword>
<reference evidence="2 3" key="1">
    <citation type="journal article" date="2011" name="J. Bacteriol.">
        <title>Draft genome sequence of Caloramator australicus strain RC3T, a thermoanaerobe from the Great Artesian Basin of Australia.</title>
        <authorList>
            <person name="Ogg C.D."/>
            <person name="Patel B.K.C."/>
        </authorList>
    </citation>
    <scope>NUCLEOTIDE SEQUENCE [LARGE SCALE GENOMIC DNA]</scope>
    <source>
        <strain evidence="2 3">RC3</strain>
    </source>
</reference>